<protein>
    <submittedName>
        <fullName evidence="1">Uncharacterized protein</fullName>
    </submittedName>
</protein>
<name>A0A1Q8VKQ9_9ACTO</name>
<organism evidence="1 2">
    <name type="scientific">Actinomyces oris</name>
    <dbReference type="NCBI Taxonomy" id="544580"/>
    <lineage>
        <taxon>Bacteria</taxon>
        <taxon>Bacillati</taxon>
        <taxon>Actinomycetota</taxon>
        <taxon>Actinomycetes</taxon>
        <taxon>Actinomycetales</taxon>
        <taxon>Actinomycetaceae</taxon>
        <taxon>Actinomyces</taxon>
    </lineage>
</organism>
<dbReference type="EMBL" id="MSKL01000023">
    <property type="protein sequence ID" value="OLO48668.1"/>
    <property type="molecule type" value="Genomic_DNA"/>
</dbReference>
<gene>
    <name evidence="1" type="ORF">BKH28_09200</name>
</gene>
<accession>A0A1Q8VKQ9</accession>
<evidence type="ECO:0000313" key="1">
    <source>
        <dbReference type="EMBL" id="OLO48668.1"/>
    </source>
</evidence>
<comment type="caution">
    <text evidence="1">The sequence shown here is derived from an EMBL/GenBank/DDBJ whole genome shotgun (WGS) entry which is preliminary data.</text>
</comment>
<evidence type="ECO:0000313" key="2">
    <source>
        <dbReference type="Proteomes" id="UP000186394"/>
    </source>
</evidence>
<dbReference type="Proteomes" id="UP000186394">
    <property type="component" value="Unassembled WGS sequence"/>
</dbReference>
<sequence length="100" mass="11309">MCVASVFGLGGEGEETHLRVADVFDQFSLIQLLEPMAKLLQRAFVCRILRTAIRKSIKRGRKPALFVFGCPKVYGNPNCPSERIIEFEGKRVDRLSKNIQ</sequence>
<reference evidence="1 2" key="1">
    <citation type="submission" date="2016-12" db="EMBL/GenBank/DDBJ databases">
        <title>Genomic comparison of strains in the 'Actinomyces naeslundii' group.</title>
        <authorList>
            <person name="Mughal S.R."/>
            <person name="Do T."/>
            <person name="Gilbert S.C."/>
            <person name="Witherden E.A."/>
            <person name="Didelot X."/>
            <person name="Beighton D."/>
        </authorList>
    </citation>
    <scope>NUCLEOTIDE SEQUENCE [LARGE SCALE GENOMIC DNA]</scope>
    <source>
        <strain evidence="1 2">P6N</strain>
    </source>
</reference>
<dbReference type="AlphaFoldDB" id="A0A1Q8VKQ9"/>
<proteinExistence type="predicted"/>